<sequence length="147" mass="16545">MEVFSLGTYHSTGGLDRVLQEFMEELNEIPLPAHWEVLPPNDANLQLVQRSKQSTMADTVLYIQPGLYFNVKVKGQAVPPSHELYSNHPTRLTTVDEVVELICDLESYQPCEAVSGSGLKFPECLVLAYEERCEECNKMPWPSGSDQ</sequence>
<evidence type="ECO:0000313" key="2">
    <source>
        <dbReference type="Proteomes" id="UP000812440"/>
    </source>
</evidence>
<dbReference type="AlphaFoldDB" id="A0A8T2JYB6"/>
<dbReference type="Proteomes" id="UP000812440">
    <property type="component" value="Chromosome 8_10"/>
</dbReference>
<evidence type="ECO:0000313" key="1">
    <source>
        <dbReference type="EMBL" id="KAG8447336.1"/>
    </source>
</evidence>
<keyword evidence="2" id="KW-1185">Reference proteome</keyword>
<organism evidence="1 2">
    <name type="scientific">Hymenochirus boettgeri</name>
    <name type="common">Congo dwarf clawed frog</name>
    <dbReference type="NCBI Taxonomy" id="247094"/>
    <lineage>
        <taxon>Eukaryota</taxon>
        <taxon>Metazoa</taxon>
        <taxon>Chordata</taxon>
        <taxon>Craniata</taxon>
        <taxon>Vertebrata</taxon>
        <taxon>Euteleostomi</taxon>
        <taxon>Amphibia</taxon>
        <taxon>Batrachia</taxon>
        <taxon>Anura</taxon>
        <taxon>Pipoidea</taxon>
        <taxon>Pipidae</taxon>
        <taxon>Pipinae</taxon>
        <taxon>Hymenochirus</taxon>
    </lineage>
</organism>
<comment type="caution">
    <text evidence="1">The sequence shown here is derived from an EMBL/GenBank/DDBJ whole genome shotgun (WGS) entry which is preliminary data.</text>
</comment>
<protein>
    <submittedName>
        <fullName evidence="1">Uncharacterized protein</fullName>
    </submittedName>
</protein>
<proteinExistence type="predicted"/>
<accession>A0A8T2JYB6</accession>
<gene>
    <name evidence="1" type="ORF">GDO86_014704</name>
</gene>
<dbReference type="OrthoDB" id="10072024at2759"/>
<reference evidence="1" key="1">
    <citation type="thesis" date="2020" institute="ProQuest LLC" country="789 East Eisenhower Parkway, Ann Arbor, MI, USA">
        <title>Comparative Genomics and Chromosome Evolution.</title>
        <authorList>
            <person name="Mudd A.B."/>
        </authorList>
    </citation>
    <scope>NUCLEOTIDE SEQUENCE</scope>
    <source>
        <strain evidence="1">Female2</strain>
        <tissue evidence="1">Blood</tissue>
    </source>
</reference>
<dbReference type="EMBL" id="JAACNH010000003">
    <property type="protein sequence ID" value="KAG8447336.1"/>
    <property type="molecule type" value="Genomic_DNA"/>
</dbReference>
<name>A0A8T2JYB6_9PIPI</name>